<dbReference type="CDD" id="cd05398">
    <property type="entry name" value="NT_ClassII-CCAase"/>
    <property type="match status" value="1"/>
</dbReference>
<dbReference type="PANTHER" id="PTHR47545:SF1">
    <property type="entry name" value="MULTIFUNCTIONAL CCA PROTEIN"/>
    <property type="match status" value="1"/>
</dbReference>
<feature type="binding site" evidence="11">
    <location>
        <position position="140"/>
    </location>
    <ligand>
        <name>CTP</name>
        <dbReference type="ChEBI" id="CHEBI:37563"/>
    </ligand>
</feature>
<evidence type="ECO:0000256" key="10">
    <source>
        <dbReference type="ARBA" id="ARBA00022884"/>
    </source>
</evidence>
<dbReference type="InterPro" id="IPR050124">
    <property type="entry name" value="tRNA_CCA-adding_enzyme"/>
</dbReference>
<dbReference type="Gene3D" id="3.30.460.10">
    <property type="entry name" value="Beta Polymerase, domain 2"/>
    <property type="match status" value="1"/>
</dbReference>
<evidence type="ECO:0000313" key="15">
    <source>
        <dbReference type="Proteomes" id="UP000324194"/>
    </source>
</evidence>
<dbReference type="EMBL" id="LR699119">
    <property type="protein sequence ID" value="VVC76739.1"/>
    <property type="molecule type" value="Genomic_DNA"/>
</dbReference>
<dbReference type="AlphaFoldDB" id="A0A5E4PI73"/>
<dbReference type="InterPro" id="IPR032828">
    <property type="entry name" value="PolyA_RNA-bd"/>
</dbReference>
<dbReference type="Gene3D" id="1.10.3090.10">
    <property type="entry name" value="cca-adding enzyme, domain 2"/>
    <property type="match status" value="1"/>
</dbReference>
<keyword evidence="7 11" id="KW-0692">RNA repair</keyword>
<dbReference type="GO" id="GO:0000049">
    <property type="term" value="F:tRNA binding"/>
    <property type="evidence" value="ECO:0007669"/>
    <property type="project" value="UniProtKB-UniRule"/>
</dbReference>
<keyword evidence="5 11" id="KW-0479">Metal-binding</keyword>
<evidence type="ECO:0000313" key="14">
    <source>
        <dbReference type="EMBL" id="VVC76739.1"/>
    </source>
</evidence>
<keyword evidence="6 11" id="KW-0547">Nucleotide-binding</keyword>
<dbReference type="Pfam" id="PF01743">
    <property type="entry name" value="PolyA_pol"/>
    <property type="match status" value="1"/>
</dbReference>
<feature type="domain" description="Poly A polymerase head" evidence="12">
    <location>
        <begin position="3"/>
        <end position="122"/>
    </location>
</feature>
<feature type="binding site" evidence="11">
    <location>
        <position position="8"/>
    </location>
    <ligand>
        <name>CTP</name>
        <dbReference type="ChEBI" id="CHEBI:37563"/>
    </ligand>
</feature>
<feature type="binding site" evidence="11">
    <location>
        <position position="11"/>
    </location>
    <ligand>
        <name>ATP</name>
        <dbReference type="ChEBI" id="CHEBI:30616"/>
    </ligand>
</feature>
<comment type="catalytic activity">
    <reaction evidence="11">
        <text>a tRNA precursor + 2 CTP + ATP = a tRNA with a 3' CCA end + 3 diphosphate</text>
        <dbReference type="Rhea" id="RHEA:14433"/>
        <dbReference type="Rhea" id="RHEA-COMP:10465"/>
        <dbReference type="Rhea" id="RHEA-COMP:10468"/>
        <dbReference type="ChEBI" id="CHEBI:30616"/>
        <dbReference type="ChEBI" id="CHEBI:33019"/>
        <dbReference type="ChEBI" id="CHEBI:37563"/>
        <dbReference type="ChEBI" id="CHEBI:74896"/>
        <dbReference type="ChEBI" id="CHEBI:83071"/>
        <dbReference type="EC" id="2.7.7.72"/>
    </reaction>
</comment>
<evidence type="ECO:0000256" key="5">
    <source>
        <dbReference type="ARBA" id="ARBA00022723"/>
    </source>
</evidence>
<accession>A0A5E4PI73</accession>
<keyword evidence="8 11" id="KW-0067">ATP-binding</keyword>
<evidence type="ECO:0000256" key="11">
    <source>
        <dbReference type="HAMAP-Rule" id="MF_01262"/>
    </source>
</evidence>
<dbReference type="HAMAP" id="MF_01262">
    <property type="entry name" value="CCA_bact_type2"/>
    <property type="match status" value="1"/>
</dbReference>
<dbReference type="Pfam" id="PF12627">
    <property type="entry name" value="PolyA_pol_RNAbd"/>
    <property type="match status" value="1"/>
</dbReference>
<comment type="miscellaneous">
    <text evidence="11">A single active site specifically recognizes both ATP and CTP and is responsible for their addition.</text>
</comment>
<dbReference type="GO" id="GO:0001680">
    <property type="term" value="P:tRNA 3'-terminal CCA addition"/>
    <property type="evidence" value="ECO:0007669"/>
    <property type="project" value="UniProtKB-UniRule"/>
</dbReference>
<comment type="similarity">
    <text evidence="11">Belongs to the tRNA nucleotidyltransferase/poly(A) polymerase family. Bacterial CCA-adding enzyme type 2 subfamily.</text>
</comment>
<dbReference type="GO" id="GO:0004810">
    <property type="term" value="F:CCA tRNA nucleotidyltransferase activity"/>
    <property type="evidence" value="ECO:0007669"/>
    <property type="project" value="UniProtKB-UniRule"/>
</dbReference>
<comment type="cofactor">
    <cofactor evidence="1 11">
        <name>Mg(2+)</name>
        <dbReference type="ChEBI" id="CHEBI:18420"/>
    </cofactor>
</comment>
<feature type="binding site" evidence="11">
    <location>
        <position position="21"/>
    </location>
    <ligand>
        <name>Mg(2+)</name>
        <dbReference type="ChEBI" id="CHEBI:18420"/>
    </ligand>
</feature>
<protein>
    <recommendedName>
        <fullName evidence="11">CCA-adding enzyme</fullName>
        <ecNumber evidence="11">2.7.7.72</ecNumber>
    </recommendedName>
    <alternativeName>
        <fullName evidence="11">CCA tRNA nucleotidyltransferase</fullName>
    </alternativeName>
    <alternativeName>
        <fullName evidence="11">tRNA CCA-pyrophosphorylase</fullName>
    </alternativeName>
    <alternativeName>
        <fullName evidence="11">tRNA adenylyl-/cytidylyl- transferase</fullName>
    </alternativeName>
    <alternativeName>
        <fullName evidence="11">tRNA nucleotidyltransferase</fullName>
    </alternativeName>
    <alternativeName>
        <fullName evidence="11">tRNA-NT</fullName>
    </alternativeName>
</protein>
<dbReference type="InterPro" id="IPR043519">
    <property type="entry name" value="NT_sf"/>
</dbReference>
<comment type="function">
    <text evidence="11">Catalyzes the addition and repair of the essential 3'-terminal CCA sequence in tRNAs without using a nucleic acid template. Adds these three nucleotides in the order of C, C, and A to the tRNA nucleotide-73, using CTP and ATP as substrates and producing inorganic pyrophosphate. tRNA 3'-terminal CCA addition is required both for tRNA processing and repair. Also involved in tRNA surveillance by mediating tandem CCA addition to generate a CCACCA at the 3' terminus of unstable tRNAs. While stable tRNAs receive only 3'-terminal CCA, unstable tRNAs are marked with CCACCA and rapidly degraded.</text>
</comment>
<evidence type="ECO:0000256" key="7">
    <source>
        <dbReference type="ARBA" id="ARBA00022800"/>
    </source>
</evidence>
<dbReference type="InterPro" id="IPR002646">
    <property type="entry name" value="PolA_pol_head_dom"/>
</dbReference>
<feature type="binding site" evidence="11">
    <location>
        <position position="91"/>
    </location>
    <ligand>
        <name>CTP</name>
        <dbReference type="ChEBI" id="CHEBI:37563"/>
    </ligand>
</feature>
<reference evidence="14 15" key="1">
    <citation type="submission" date="2019-08" db="EMBL/GenBank/DDBJ databases">
        <authorList>
            <person name="Guy L."/>
        </authorList>
    </citation>
    <scope>NUCLEOTIDE SEQUENCE [LARGE SCALE GENOMIC DNA]</scope>
    <source>
        <strain evidence="14 15">SGT-108</strain>
    </source>
</reference>
<feature type="binding site" evidence="11">
    <location>
        <position position="11"/>
    </location>
    <ligand>
        <name>CTP</name>
        <dbReference type="ChEBI" id="CHEBI:37563"/>
    </ligand>
</feature>
<dbReference type="KEGG" id="asip:AQUSIP_20640"/>
<dbReference type="SUPFAM" id="SSF81301">
    <property type="entry name" value="Nucleotidyltransferase"/>
    <property type="match status" value="1"/>
</dbReference>
<dbReference type="GO" id="GO:0042245">
    <property type="term" value="P:RNA repair"/>
    <property type="evidence" value="ECO:0007669"/>
    <property type="project" value="UniProtKB-KW"/>
</dbReference>
<dbReference type="GO" id="GO:0000287">
    <property type="term" value="F:magnesium ion binding"/>
    <property type="evidence" value="ECO:0007669"/>
    <property type="project" value="UniProtKB-UniRule"/>
</dbReference>
<dbReference type="SUPFAM" id="SSF81891">
    <property type="entry name" value="Poly A polymerase C-terminal region-like"/>
    <property type="match status" value="1"/>
</dbReference>
<keyword evidence="9 11" id="KW-0460">Magnesium</keyword>
<proteinExistence type="inferred from homology"/>
<evidence type="ECO:0000259" key="12">
    <source>
        <dbReference type="Pfam" id="PF01743"/>
    </source>
</evidence>
<feature type="binding site" evidence="11">
    <location>
        <position position="8"/>
    </location>
    <ligand>
        <name>ATP</name>
        <dbReference type="ChEBI" id="CHEBI:30616"/>
    </ligand>
</feature>
<organism evidence="14 15">
    <name type="scientific">Aquicella siphonis</name>
    <dbReference type="NCBI Taxonomy" id="254247"/>
    <lineage>
        <taxon>Bacteria</taxon>
        <taxon>Pseudomonadati</taxon>
        <taxon>Pseudomonadota</taxon>
        <taxon>Gammaproteobacteria</taxon>
        <taxon>Legionellales</taxon>
        <taxon>Coxiellaceae</taxon>
        <taxon>Aquicella</taxon>
    </lineage>
</organism>
<sequence>MKIYLVGGAVRDKLLGLPIKERDWVVVGATSNDMLALGYRQVGKEFPVFLHPKTNEEYALARMERKVLPGYKGFTFDTSPDVSLEADLLRRDLTINAMAESEDGTLIDPYGGRQDLKNKLLRHVSPAFAEDPVRILRVGRFLARYAELGFSVANETMELMRGMVNAGEVNALVAERVWKELERALGEKNPEKFFAVLSECGALPILFQGLNISGHGMNALFSAAQLSAPPVVRFAALLHDLPDAKQNITAICRRYRAPNEYRELAGLTAQYYPAALNARSMTAESLLGLLGALDIFRREKRYHLFLQTCQAIAAARKIDFDLSWLEAAALAAKSVPVQTLINEGFNGEKLAAELRKKRLERLEKWLAT</sequence>
<dbReference type="PIRSF" id="PIRSF000813">
    <property type="entry name" value="CCA_bact"/>
    <property type="match status" value="1"/>
</dbReference>
<feature type="binding site" evidence="11">
    <location>
        <position position="137"/>
    </location>
    <ligand>
        <name>CTP</name>
        <dbReference type="ChEBI" id="CHEBI:37563"/>
    </ligand>
</feature>
<dbReference type="GO" id="GO:0005524">
    <property type="term" value="F:ATP binding"/>
    <property type="evidence" value="ECO:0007669"/>
    <property type="project" value="UniProtKB-UniRule"/>
</dbReference>
<dbReference type="InterPro" id="IPR012006">
    <property type="entry name" value="CCA_bact"/>
</dbReference>
<evidence type="ECO:0000256" key="3">
    <source>
        <dbReference type="ARBA" id="ARBA00022694"/>
    </source>
</evidence>
<dbReference type="GO" id="GO:0160016">
    <property type="term" value="F:CCACCA tRNA nucleotidyltransferase activity"/>
    <property type="evidence" value="ECO:0007669"/>
    <property type="project" value="RHEA"/>
</dbReference>
<keyword evidence="4 11" id="KW-0548">Nucleotidyltransferase</keyword>
<dbReference type="OrthoDB" id="9805698at2"/>
<dbReference type="Proteomes" id="UP000324194">
    <property type="component" value="Chromosome 1"/>
</dbReference>
<dbReference type="PANTHER" id="PTHR47545">
    <property type="entry name" value="MULTIFUNCTIONAL CCA PROTEIN"/>
    <property type="match status" value="1"/>
</dbReference>
<keyword evidence="10 11" id="KW-0694">RNA-binding</keyword>
<dbReference type="EC" id="2.7.7.72" evidence="11"/>
<feature type="binding site" evidence="11">
    <location>
        <position position="91"/>
    </location>
    <ligand>
        <name>ATP</name>
        <dbReference type="ChEBI" id="CHEBI:30616"/>
    </ligand>
</feature>
<evidence type="ECO:0000256" key="1">
    <source>
        <dbReference type="ARBA" id="ARBA00001946"/>
    </source>
</evidence>
<evidence type="ECO:0000256" key="2">
    <source>
        <dbReference type="ARBA" id="ARBA00022679"/>
    </source>
</evidence>
<feature type="binding site" evidence="11">
    <location>
        <position position="137"/>
    </location>
    <ligand>
        <name>ATP</name>
        <dbReference type="ChEBI" id="CHEBI:30616"/>
    </ligand>
</feature>
<dbReference type="RefSeq" id="WP_148340042.1">
    <property type="nucleotide sequence ID" value="NZ_LR699119.1"/>
</dbReference>
<feature type="binding site" evidence="11">
    <location>
        <position position="140"/>
    </location>
    <ligand>
        <name>ATP</name>
        <dbReference type="ChEBI" id="CHEBI:30616"/>
    </ligand>
</feature>
<evidence type="ECO:0000256" key="8">
    <source>
        <dbReference type="ARBA" id="ARBA00022840"/>
    </source>
</evidence>
<keyword evidence="15" id="KW-1185">Reference proteome</keyword>
<evidence type="ECO:0000256" key="6">
    <source>
        <dbReference type="ARBA" id="ARBA00022741"/>
    </source>
</evidence>
<evidence type="ECO:0000256" key="4">
    <source>
        <dbReference type="ARBA" id="ARBA00022695"/>
    </source>
</evidence>
<evidence type="ECO:0000259" key="13">
    <source>
        <dbReference type="Pfam" id="PF12627"/>
    </source>
</evidence>
<feature type="domain" description="tRNA nucleotidyltransferase/poly(A) polymerase RNA and SrmB- binding" evidence="13">
    <location>
        <begin position="149"/>
        <end position="210"/>
    </location>
</feature>
<gene>
    <name evidence="11 14" type="primary">cca</name>
    <name evidence="14" type="ORF">AQUSIP_20640</name>
</gene>
<comment type="catalytic activity">
    <reaction evidence="11">
        <text>a tRNA with a 3' CCA end + 2 CTP + ATP = a tRNA with a 3' CCACCA end + 3 diphosphate</text>
        <dbReference type="Rhea" id="RHEA:76235"/>
        <dbReference type="Rhea" id="RHEA-COMP:10468"/>
        <dbReference type="Rhea" id="RHEA-COMP:18655"/>
        <dbReference type="ChEBI" id="CHEBI:30616"/>
        <dbReference type="ChEBI" id="CHEBI:33019"/>
        <dbReference type="ChEBI" id="CHEBI:37563"/>
        <dbReference type="ChEBI" id="CHEBI:83071"/>
        <dbReference type="ChEBI" id="CHEBI:195187"/>
    </reaction>
</comment>
<feature type="binding site" evidence="11">
    <location>
        <position position="23"/>
    </location>
    <ligand>
        <name>Mg(2+)</name>
        <dbReference type="ChEBI" id="CHEBI:18420"/>
    </ligand>
</feature>
<keyword evidence="3 11" id="KW-0819">tRNA processing</keyword>
<name>A0A5E4PI73_9COXI</name>
<evidence type="ECO:0000256" key="9">
    <source>
        <dbReference type="ARBA" id="ARBA00022842"/>
    </source>
</evidence>
<keyword evidence="2 11" id="KW-0808">Transferase</keyword>